<sequence>MAGQLRDRGVSLQSLRKVHKRLQTDLKTRHPFCRQEILTKHGQVFTLGLDDLGRSEMIEALTRQRVFPDILLPFLKRIDYNEATAMAQRWCIANLVVIDPAICLGKPIVEDIGIATAILAASYDANDNNTELVADLFRVHAKHVLAAVEFERSMAA</sequence>
<dbReference type="InterPro" id="IPR007367">
    <property type="entry name" value="DUF433"/>
</dbReference>
<name>A0AAU7CLN6_9BACT</name>
<proteinExistence type="predicted"/>
<dbReference type="AlphaFoldDB" id="A0AAU7CLN6"/>
<dbReference type="InterPro" id="IPR009057">
    <property type="entry name" value="Homeodomain-like_sf"/>
</dbReference>
<protein>
    <submittedName>
        <fullName evidence="1">DUF433 domain-containing protein</fullName>
    </submittedName>
</protein>
<dbReference type="Pfam" id="PF04255">
    <property type="entry name" value="DUF433"/>
    <property type="match status" value="1"/>
</dbReference>
<dbReference type="RefSeq" id="WP_406698854.1">
    <property type="nucleotide sequence ID" value="NZ_CP155447.1"/>
</dbReference>
<reference evidence="1" key="1">
    <citation type="submission" date="2024-05" db="EMBL/GenBank/DDBJ databases">
        <title>Planctomycetes of the genus Singulisphaera possess chitinolytic capabilities.</title>
        <authorList>
            <person name="Ivanova A."/>
        </authorList>
    </citation>
    <scope>NUCLEOTIDE SEQUENCE</scope>
    <source>
        <strain evidence="1">Ch08T</strain>
    </source>
</reference>
<dbReference type="EMBL" id="CP155447">
    <property type="protein sequence ID" value="XBH06003.1"/>
    <property type="molecule type" value="Genomic_DNA"/>
</dbReference>
<accession>A0AAU7CLN6</accession>
<dbReference type="SUPFAM" id="SSF46689">
    <property type="entry name" value="Homeodomain-like"/>
    <property type="match status" value="1"/>
</dbReference>
<organism evidence="1">
    <name type="scientific">Singulisphaera sp. Ch08</name>
    <dbReference type="NCBI Taxonomy" id="3120278"/>
    <lineage>
        <taxon>Bacteria</taxon>
        <taxon>Pseudomonadati</taxon>
        <taxon>Planctomycetota</taxon>
        <taxon>Planctomycetia</taxon>
        <taxon>Isosphaerales</taxon>
        <taxon>Isosphaeraceae</taxon>
        <taxon>Singulisphaera</taxon>
    </lineage>
</organism>
<gene>
    <name evidence="1" type="ORF">V5E97_08210</name>
</gene>
<evidence type="ECO:0000313" key="1">
    <source>
        <dbReference type="EMBL" id="XBH06003.1"/>
    </source>
</evidence>